<evidence type="ECO:0000313" key="2">
    <source>
        <dbReference type="EMBL" id="MFC4076223.1"/>
    </source>
</evidence>
<accession>A0ABV8JG72</accession>
<keyword evidence="1" id="KW-0378">Hydrolase</keyword>
<reference evidence="3" key="1">
    <citation type="journal article" date="2019" name="Int. J. Syst. Evol. Microbiol.">
        <title>The Global Catalogue of Microorganisms (GCM) 10K type strain sequencing project: providing services to taxonomists for standard genome sequencing and annotation.</title>
        <authorList>
            <consortium name="The Broad Institute Genomics Platform"/>
            <consortium name="The Broad Institute Genome Sequencing Center for Infectious Disease"/>
            <person name="Wu L."/>
            <person name="Ma J."/>
        </authorList>
    </citation>
    <scope>NUCLEOTIDE SEQUENCE [LARGE SCALE GENOMIC DNA]</scope>
    <source>
        <strain evidence="3">IBRC-M 10813</strain>
    </source>
</reference>
<dbReference type="InterPro" id="IPR051695">
    <property type="entry name" value="Phosphoglycerate_Mutase"/>
</dbReference>
<dbReference type="SUPFAM" id="SSF53254">
    <property type="entry name" value="Phosphoglycerate mutase-like"/>
    <property type="match status" value="1"/>
</dbReference>
<evidence type="ECO:0000313" key="3">
    <source>
        <dbReference type="Proteomes" id="UP001595843"/>
    </source>
</evidence>
<organism evidence="2 3">
    <name type="scientific">Salinithrix halophila</name>
    <dbReference type="NCBI Taxonomy" id="1485204"/>
    <lineage>
        <taxon>Bacteria</taxon>
        <taxon>Bacillati</taxon>
        <taxon>Bacillota</taxon>
        <taxon>Bacilli</taxon>
        <taxon>Bacillales</taxon>
        <taxon>Thermoactinomycetaceae</taxon>
        <taxon>Salinithrix</taxon>
    </lineage>
</organism>
<dbReference type="Pfam" id="PF00300">
    <property type="entry name" value="His_Phos_1"/>
    <property type="match status" value="1"/>
</dbReference>
<gene>
    <name evidence="2" type="ORF">ACFOUO_05295</name>
</gene>
<dbReference type="PANTHER" id="PTHR46517:SF1">
    <property type="entry name" value="FRUCTOSE-2,6-BISPHOSPHATASE TIGAR"/>
    <property type="match status" value="1"/>
</dbReference>
<sequence>MKDSLRLLWVRHGETEANRLKQYCGHMDLPLNDRGRCQLRKAAQRLRELDVDRICASDLQRCRETAKFMQKAWPTADLHCTDALRELSFGEWEGLTYDAIWDQNPEELIRWIDDPRRVAPPGGETLDGLEVRLNRWLENVIRRHSGETIAVVTHGGPIRWFLSHHVDKDPGSFWKRSLPPGGWIAVEKTAEGWQVRQLGEERGKRVWEKTE</sequence>
<dbReference type="PANTHER" id="PTHR46517">
    <property type="entry name" value="FRUCTOSE-2,6-BISPHOSPHATASE TIGAR"/>
    <property type="match status" value="1"/>
</dbReference>
<name>A0ABV8JG72_9BACL</name>
<keyword evidence="3" id="KW-1185">Reference proteome</keyword>
<dbReference type="CDD" id="cd07067">
    <property type="entry name" value="HP_PGM_like"/>
    <property type="match status" value="1"/>
</dbReference>
<dbReference type="Proteomes" id="UP001595843">
    <property type="component" value="Unassembled WGS sequence"/>
</dbReference>
<dbReference type="InterPro" id="IPR013078">
    <property type="entry name" value="His_Pase_superF_clade-1"/>
</dbReference>
<dbReference type="EMBL" id="JBHSAP010000007">
    <property type="protein sequence ID" value="MFC4076223.1"/>
    <property type="molecule type" value="Genomic_DNA"/>
</dbReference>
<evidence type="ECO:0000256" key="1">
    <source>
        <dbReference type="ARBA" id="ARBA00022801"/>
    </source>
</evidence>
<dbReference type="InterPro" id="IPR029033">
    <property type="entry name" value="His_PPase_superfam"/>
</dbReference>
<dbReference type="RefSeq" id="WP_380702880.1">
    <property type="nucleotide sequence ID" value="NZ_JBHSAP010000007.1"/>
</dbReference>
<proteinExistence type="predicted"/>
<dbReference type="Gene3D" id="3.40.50.1240">
    <property type="entry name" value="Phosphoglycerate mutase-like"/>
    <property type="match status" value="1"/>
</dbReference>
<dbReference type="SMART" id="SM00855">
    <property type="entry name" value="PGAM"/>
    <property type="match status" value="1"/>
</dbReference>
<comment type="caution">
    <text evidence="2">The sequence shown here is derived from an EMBL/GenBank/DDBJ whole genome shotgun (WGS) entry which is preliminary data.</text>
</comment>
<protein>
    <submittedName>
        <fullName evidence="2">Histidine phosphatase family protein</fullName>
    </submittedName>
</protein>